<evidence type="ECO:0000313" key="2">
    <source>
        <dbReference type="Proteomes" id="UP001311915"/>
    </source>
</evidence>
<reference evidence="1 2" key="1">
    <citation type="submission" date="2023-10" db="EMBL/GenBank/DDBJ databases">
        <title>Genome-Wide Identification Analysis in wild type Solanum Pinnatisectum Reveals Some Genes Defensing Phytophthora Infestans.</title>
        <authorList>
            <person name="Sun C."/>
        </authorList>
    </citation>
    <scope>NUCLEOTIDE SEQUENCE [LARGE SCALE GENOMIC DNA]</scope>
    <source>
        <strain evidence="1">LQN</strain>
        <tissue evidence="1">Leaf</tissue>
    </source>
</reference>
<accession>A0AAV9M0T4</accession>
<dbReference type="Proteomes" id="UP001311915">
    <property type="component" value="Unassembled WGS sequence"/>
</dbReference>
<organism evidence="1 2">
    <name type="scientific">Solanum pinnatisectum</name>
    <name type="common">tansyleaf nightshade</name>
    <dbReference type="NCBI Taxonomy" id="50273"/>
    <lineage>
        <taxon>Eukaryota</taxon>
        <taxon>Viridiplantae</taxon>
        <taxon>Streptophyta</taxon>
        <taxon>Embryophyta</taxon>
        <taxon>Tracheophyta</taxon>
        <taxon>Spermatophyta</taxon>
        <taxon>Magnoliopsida</taxon>
        <taxon>eudicotyledons</taxon>
        <taxon>Gunneridae</taxon>
        <taxon>Pentapetalae</taxon>
        <taxon>asterids</taxon>
        <taxon>lamiids</taxon>
        <taxon>Solanales</taxon>
        <taxon>Solanaceae</taxon>
        <taxon>Solanoideae</taxon>
        <taxon>Solaneae</taxon>
        <taxon>Solanum</taxon>
    </lineage>
</organism>
<gene>
    <name evidence="1" type="ORF">R3W88_024514</name>
</gene>
<evidence type="ECO:0000313" key="1">
    <source>
        <dbReference type="EMBL" id="KAK4731526.1"/>
    </source>
</evidence>
<comment type="caution">
    <text evidence="1">The sequence shown here is derived from an EMBL/GenBank/DDBJ whole genome shotgun (WGS) entry which is preliminary data.</text>
</comment>
<dbReference type="EMBL" id="JAWPEI010000003">
    <property type="protein sequence ID" value="KAK4731526.1"/>
    <property type="molecule type" value="Genomic_DNA"/>
</dbReference>
<name>A0AAV9M0T4_9SOLN</name>
<protein>
    <submittedName>
        <fullName evidence="1">Uncharacterized protein</fullName>
    </submittedName>
</protein>
<keyword evidence="2" id="KW-1185">Reference proteome</keyword>
<proteinExistence type="predicted"/>
<sequence>MDGMGIYVWRLIVDQIIEFALGRDKSIIFPSLVTRLYYEVVVVKRHSDEENKS</sequence>
<dbReference type="AlphaFoldDB" id="A0AAV9M0T4"/>